<sequence length="58" mass="6730">MRCGERCFLVTVQIDGEQQTDKITARTSVDARKKVRRMYGVKANVISVVRDNTRLYRP</sequence>
<evidence type="ECO:0000313" key="1">
    <source>
        <dbReference type="EMBL" id="MFD2114953.1"/>
    </source>
</evidence>
<gene>
    <name evidence="1" type="ORF">ACFSJH_04285</name>
</gene>
<comment type="caution">
    <text evidence="1">The sequence shown here is derived from an EMBL/GenBank/DDBJ whole genome shotgun (WGS) entry which is preliminary data.</text>
</comment>
<proteinExistence type="predicted"/>
<name>A0ABW4YGY7_9BACL</name>
<organism evidence="1 2">
    <name type="scientific">Paenibacillus yanchengensis</name>
    <dbReference type="NCBI Taxonomy" id="2035833"/>
    <lineage>
        <taxon>Bacteria</taxon>
        <taxon>Bacillati</taxon>
        <taxon>Bacillota</taxon>
        <taxon>Bacilli</taxon>
        <taxon>Bacillales</taxon>
        <taxon>Paenibacillaceae</taxon>
        <taxon>Paenibacillus</taxon>
    </lineage>
</organism>
<reference evidence="2" key="1">
    <citation type="journal article" date="2019" name="Int. J. Syst. Evol. Microbiol.">
        <title>The Global Catalogue of Microorganisms (GCM) 10K type strain sequencing project: providing services to taxonomists for standard genome sequencing and annotation.</title>
        <authorList>
            <consortium name="The Broad Institute Genomics Platform"/>
            <consortium name="The Broad Institute Genome Sequencing Center for Infectious Disease"/>
            <person name="Wu L."/>
            <person name="Ma J."/>
        </authorList>
    </citation>
    <scope>NUCLEOTIDE SEQUENCE [LARGE SCALE GENOMIC DNA]</scope>
    <source>
        <strain evidence="2">GH52</strain>
    </source>
</reference>
<dbReference type="EMBL" id="JBHUHO010000011">
    <property type="protein sequence ID" value="MFD2114953.1"/>
    <property type="molecule type" value="Genomic_DNA"/>
</dbReference>
<protein>
    <submittedName>
        <fullName evidence="1">Uncharacterized protein</fullName>
    </submittedName>
</protein>
<keyword evidence="2" id="KW-1185">Reference proteome</keyword>
<dbReference type="Proteomes" id="UP001597362">
    <property type="component" value="Unassembled WGS sequence"/>
</dbReference>
<dbReference type="RefSeq" id="WP_377769982.1">
    <property type="nucleotide sequence ID" value="NZ_JBHUHO010000011.1"/>
</dbReference>
<accession>A0ABW4YGY7</accession>
<evidence type="ECO:0000313" key="2">
    <source>
        <dbReference type="Proteomes" id="UP001597362"/>
    </source>
</evidence>